<evidence type="ECO:0000259" key="2">
    <source>
        <dbReference type="Pfam" id="PF12780"/>
    </source>
</evidence>
<dbReference type="PANTHER" id="PTHR45703">
    <property type="entry name" value="DYNEIN HEAVY CHAIN"/>
    <property type="match status" value="1"/>
</dbReference>
<dbReference type="InterPro" id="IPR024317">
    <property type="entry name" value="Dynein_heavy_chain_D4_dom"/>
</dbReference>
<dbReference type="Gene3D" id="3.40.50.300">
    <property type="entry name" value="P-loop containing nucleotide triphosphate hydrolases"/>
    <property type="match status" value="1"/>
</dbReference>
<dbReference type="GO" id="GO:0045505">
    <property type="term" value="F:dynein intermediate chain binding"/>
    <property type="evidence" value="ECO:0007669"/>
    <property type="project" value="InterPro"/>
</dbReference>
<evidence type="ECO:0000313" key="3">
    <source>
        <dbReference type="EMBL" id="CDW19921.1"/>
    </source>
</evidence>
<organism evidence="3">
    <name type="scientific">Lepeophtheirus salmonis</name>
    <name type="common">Salmon louse</name>
    <name type="synonym">Caligus salmonis</name>
    <dbReference type="NCBI Taxonomy" id="72036"/>
    <lineage>
        <taxon>Eukaryota</taxon>
        <taxon>Metazoa</taxon>
        <taxon>Ecdysozoa</taxon>
        <taxon>Arthropoda</taxon>
        <taxon>Crustacea</taxon>
        <taxon>Multicrustacea</taxon>
        <taxon>Hexanauplia</taxon>
        <taxon>Copepoda</taxon>
        <taxon>Siphonostomatoida</taxon>
        <taxon>Caligidae</taxon>
        <taxon>Lepeophtheirus</taxon>
    </lineage>
</organism>
<dbReference type="InterPro" id="IPR027417">
    <property type="entry name" value="P-loop_NTPase"/>
</dbReference>
<comment type="similarity">
    <text evidence="1">Belongs to the dynein heavy chain family.</text>
</comment>
<sequence length="315" mass="36973">IGFPPEISSVIPAIINSTLNVYNACRKALIIENEMCFLHIDTVNLRDIVNVLQCFSLLPKENADNKKLFTRLWVHEILRVFYDRLLCDDAKKMIYDSIRECVKNNFRENFESGFEHLGKINGLVTQQNLRNLMFGVYLSDNKKDPHYMEMTDVEQFEKKLLGKIKDFNASEDSQNDPVHLFPLRTTLEMISRICRQLNLPQGHMLIYGEGVEGRRITIRSAAILLGIKYIEVENYKSYDDLTWRLTIRDIIKRVGSMNEEIVLCLHFRQLERHDFLARDLDDFLTNGFIHDLFTTDEIHQINENVHKLMMENENN</sequence>
<dbReference type="GO" id="GO:0030286">
    <property type="term" value="C:dynein complex"/>
    <property type="evidence" value="ECO:0007669"/>
    <property type="project" value="InterPro"/>
</dbReference>
<accession>A0A0K2T3C4</accession>
<proteinExistence type="inferred from homology"/>
<dbReference type="OrthoDB" id="424310at2759"/>
<dbReference type="EMBL" id="HACA01002560">
    <property type="protein sequence ID" value="CDW19921.1"/>
    <property type="molecule type" value="Transcribed_RNA"/>
</dbReference>
<dbReference type="Gene3D" id="1.20.920.30">
    <property type="match status" value="1"/>
</dbReference>
<protein>
    <recommendedName>
        <fullName evidence="2">Dynein heavy chain AAA module D4 domain-containing protein</fullName>
    </recommendedName>
</protein>
<dbReference type="PANTHER" id="PTHR45703:SF36">
    <property type="entry name" value="DYNEIN HEAVY CHAIN, CYTOPLASMIC"/>
    <property type="match status" value="1"/>
</dbReference>
<dbReference type="GO" id="GO:0051959">
    <property type="term" value="F:dynein light intermediate chain binding"/>
    <property type="evidence" value="ECO:0007669"/>
    <property type="project" value="InterPro"/>
</dbReference>
<feature type="domain" description="Dynein heavy chain AAA module D4" evidence="2">
    <location>
        <begin position="184"/>
        <end position="311"/>
    </location>
</feature>
<name>A0A0K2T3C4_LEPSM</name>
<reference evidence="3" key="1">
    <citation type="submission" date="2014-05" db="EMBL/GenBank/DDBJ databases">
        <authorList>
            <person name="Chronopoulou M."/>
        </authorList>
    </citation>
    <scope>NUCLEOTIDE SEQUENCE</scope>
    <source>
        <tissue evidence="3">Whole organism</tissue>
    </source>
</reference>
<feature type="non-terminal residue" evidence="3">
    <location>
        <position position="315"/>
    </location>
</feature>
<dbReference type="InterPro" id="IPR026983">
    <property type="entry name" value="DHC"/>
</dbReference>
<evidence type="ECO:0000256" key="1">
    <source>
        <dbReference type="ARBA" id="ARBA00008887"/>
    </source>
</evidence>
<dbReference type="GO" id="GO:0007018">
    <property type="term" value="P:microtubule-based movement"/>
    <property type="evidence" value="ECO:0007669"/>
    <property type="project" value="InterPro"/>
</dbReference>
<dbReference type="Pfam" id="PF12780">
    <property type="entry name" value="AAA_8"/>
    <property type="match status" value="1"/>
</dbReference>
<dbReference type="AlphaFoldDB" id="A0A0K2T3C4"/>
<feature type="non-terminal residue" evidence="3">
    <location>
        <position position="1"/>
    </location>
</feature>